<keyword evidence="2" id="KW-1185">Reference proteome</keyword>
<feature type="compositionally biased region" description="Basic and acidic residues" evidence="1">
    <location>
        <begin position="81"/>
        <end position="100"/>
    </location>
</feature>
<reference evidence="3" key="1">
    <citation type="submission" date="2022-11" db="UniProtKB">
        <authorList>
            <consortium name="WormBaseParasite"/>
        </authorList>
    </citation>
    <scope>IDENTIFICATION</scope>
</reference>
<dbReference type="Proteomes" id="UP000887565">
    <property type="component" value="Unplaced"/>
</dbReference>
<evidence type="ECO:0000256" key="1">
    <source>
        <dbReference type="SAM" id="MobiDB-lite"/>
    </source>
</evidence>
<protein>
    <submittedName>
        <fullName evidence="3">Uncharacterized protein</fullName>
    </submittedName>
</protein>
<organism evidence="2 3">
    <name type="scientific">Romanomermis culicivorax</name>
    <name type="common">Nematode worm</name>
    <dbReference type="NCBI Taxonomy" id="13658"/>
    <lineage>
        <taxon>Eukaryota</taxon>
        <taxon>Metazoa</taxon>
        <taxon>Ecdysozoa</taxon>
        <taxon>Nematoda</taxon>
        <taxon>Enoplea</taxon>
        <taxon>Dorylaimia</taxon>
        <taxon>Mermithida</taxon>
        <taxon>Mermithoidea</taxon>
        <taxon>Mermithidae</taxon>
        <taxon>Romanomermis</taxon>
    </lineage>
</organism>
<name>A0A915J058_ROMCU</name>
<dbReference type="WBParaSite" id="nRc.2.0.1.t19323-RA">
    <property type="protein sequence ID" value="nRc.2.0.1.t19323-RA"/>
    <property type="gene ID" value="nRc.2.0.1.g19323"/>
</dbReference>
<dbReference type="AlphaFoldDB" id="A0A915J058"/>
<accession>A0A915J058</accession>
<sequence>MARVEEKLKRSRFEMARQAEIETTEDALAELYDHKYSRPYDPEMGNWIRHVDQRERVDPKDLHINALEKKMELLVRVTESMQDREKEKEEDQRKKITKDKPIVVNQVMATEEKCP</sequence>
<evidence type="ECO:0000313" key="2">
    <source>
        <dbReference type="Proteomes" id="UP000887565"/>
    </source>
</evidence>
<evidence type="ECO:0000313" key="3">
    <source>
        <dbReference type="WBParaSite" id="nRc.2.0.1.t19323-RA"/>
    </source>
</evidence>
<proteinExistence type="predicted"/>
<feature type="region of interest" description="Disordered" evidence="1">
    <location>
        <begin position="79"/>
        <end position="100"/>
    </location>
</feature>